<feature type="domain" description="TonB-dependent receptor plug" evidence="7">
    <location>
        <begin position="69"/>
        <end position="170"/>
    </location>
</feature>
<name>A0ABP7LII3_9SPHN</name>
<dbReference type="InterPro" id="IPR036942">
    <property type="entry name" value="Beta-barrel_TonB_sf"/>
</dbReference>
<comment type="caution">
    <text evidence="8">The sequence shown here is derived from an EMBL/GenBank/DDBJ whole genome shotgun (WGS) entry which is preliminary data.</text>
</comment>
<dbReference type="InterPro" id="IPR010104">
    <property type="entry name" value="TonB_rcpt_bac"/>
</dbReference>
<dbReference type="InterPro" id="IPR012910">
    <property type="entry name" value="Plug_dom"/>
</dbReference>
<feature type="region of interest" description="Disordered" evidence="5">
    <location>
        <begin position="1"/>
        <end position="50"/>
    </location>
</feature>
<sequence>MISAPSAAYAQNVPAQQDTTTQTQPVDPAAQTGPGQPKAPQPEAASSGDSIVITGIRRSLQNSIAIKRREASVVEAVSAEEIGKLPDVSIAESIARLPGIAAQRVAGRAEIVSIRGFSPDFSTVLLNGRQQASSGYNRAVEFDQYPSELLGSVVVYKTPDASIVGMGLAGTVDLRTIRPLEYGKRAIALNIRGQLDQGGGRNSDFSKYGWRGSASYIDQNASGTLGWMIGYAHLDAPGHTDHTKNWFYDNYAGLLPEGSPYFLSGQEAIATNSRDLRDGVTGTVEWKPSDAVHSVLDLYYSRFKQHTVNRGAEWFSDAWADGVTYDPTTVVNKNGNDFAVAGHVTNVAPILMYQDNKRTDHLFAAGLNNDFKVAEHTHILADLSYSSNKRDETYIEAYGGYGAGPFQTRTFDDYDFKISDDGFPSFSGFGLNYADANQVSLGDRAPWGGWGHDGLKKSPHIKETLASADLSARQELNTGFISSLEAGVDFTHRHKDKTVDELDLFLKNDRQQILVDPRYLEDPVSLGFAGFGSVLGVDIAKALDNYYDVVQLQDANHFDKSWDIKEDILTLKAKAVIDSGDLHGNVGVQIVRQKQSSSGLRINTAVTPIQLINTDEGATYTDVLPSLNLFYDLDQHNRIRFAAAKVMARPRMDDLRANLVPGFNGSVCVGAIPACAPGTVVHPWSASGGNPKLEPWRAKEVDIGYEWYGGNASYFALHGFYMWLDNYIYNQALVADFSDFTPPPDQISQIPPGVIVSPIGQLTAPANGKGGWVRGIEASGSFEFGRLASFLDGFGATASLSYTDYKLKPVALNEIGGVLPGFSKWVYDVTGYYEKNGIQVRAAYRHRSAFKGEVVSLFTNLGFPLIQPDSQLDAQVGYTFQKGSRFENLGILLQVSNVLNSPYRTYYDVNGTQTLEEVNKYGRSWLLGASYHF</sequence>
<comment type="similarity">
    <text evidence="4">Belongs to the TonB-dependent receptor family.</text>
</comment>
<dbReference type="InterPro" id="IPR037066">
    <property type="entry name" value="Plug_dom_sf"/>
</dbReference>
<dbReference type="RefSeq" id="WP_344699705.1">
    <property type="nucleotide sequence ID" value="NZ_BAABBM010000001.1"/>
</dbReference>
<reference evidence="9" key="1">
    <citation type="journal article" date="2019" name="Int. J. Syst. Evol. Microbiol.">
        <title>The Global Catalogue of Microorganisms (GCM) 10K type strain sequencing project: providing services to taxonomists for standard genome sequencing and annotation.</title>
        <authorList>
            <consortium name="The Broad Institute Genomics Platform"/>
            <consortium name="The Broad Institute Genome Sequencing Center for Infectious Disease"/>
            <person name="Wu L."/>
            <person name="Ma J."/>
        </authorList>
    </citation>
    <scope>NUCLEOTIDE SEQUENCE [LARGE SCALE GENOMIC DNA]</scope>
    <source>
        <strain evidence="9">JCM 17543</strain>
    </source>
</reference>
<dbReference type="Gene3D" id="2.40.170.20">
    <property type="entry name" value="TonB-dependent receptor, beta-barrel domain"/>
    <property type="match status" value="1"/>
</dbReference>
<dbReference type="InterPro" id="IPR000531">
    <property type="entry name" value="Beta-barrel_TonB"/>
</dbReference>
<dbReference type="SUPFAM" id="SSF56935">
    <property type="entry name" value="Porins"/>
    <property type="match status" value="1"/>
</dbReference>
<organism evidence="8 9">
    <name type="scientific">Sphingomonas limnosediminicola</name>
    <dbReference type="NCBI Taxonomy" id="940133"/>
    <lineage>
        <taxon>Bacteria</taxon>
        <taxon>Pseudomonadati</taxon>
        <taxon>Pseudomonadota</taxon>
        <taxon>Alphaproteobacteria</taxon>
        <taxon>Sphingomonadales</taxon>
        <taxon>Sphingomonadaceae</taxon>
        <taxon>Sphingomonas</taxon>
    </lineage>
</organism>
<evidence type="ECO:0000259" key="7">
    <source>
        <dbReference type="Pfam" id="PF07715"/>
    </source>
</evidence>
<accession>A0ABP7LII3</accession>
<evidence type="ECO:0000313" key="9">
    <source>
        <dbReference type="Proteomes" id="UP001500827"/>
    </source>
</evidence>
<keyword evidence="9" id="KW-1185">Reference proteome</keyword>
<evidence type="ECO:0000313" key="8">
    <source>
        <dbReference type="EMBL" id="GAA3902597.1"/>
    </source>
</evidence>
<dbReference type="NCBIfam" id="TIGR01782">
    <property type="entry name" value="TonB-Xanth-Caul"/>
    <property type="match status" value="1"/>
</dbReference>
<dbReference type="Gene3D" id="2.170.130.10">
    <property type="entry name" value="TonB-dependent receptor, plug domain"/>
    <property type="match status" value="1"/>
</dbReference>
<dbReference type="Proteomes" id="UP001500827">
    <property type="component" value="Unassembled WGS sequence"/>
</dbReference>
<evidence type="ECO:0000256" key="4">
    <source>
        <dbReference type="RuleBase" id="RU003357"/>
    </source>
</evidence>
<evidence type="ECO:0000259" key="6">
    <source>
        <dbReference type="Pfam" id="PF00593"/>
    </source>
</evidence>
<gene>
    <name evidence="8" type="ORF">GCM10022276_21640</name>
</gene>
<dbReference type="Pfam" id="PF00593">
    <property type="entry name" value="TonB_dep_Rec_b-barrel"/>
    <property type="match status" value="1"/>
</dbReference>
<dbReference type="CDD" id="cd01347">
    <property type="entry name" value="ligand_gated_channel"/>
    <property type="match status" value="1"/>
</dbReference>
<feature type="domain" description="TonB-dependent receptor-like beta-barrel" evidence="6">
    <location>
        <begin position="407"/>
        <end position="897"/>
    </location>
</feature>
<protein>
    <submittedName>
        <fullName evidence="8">TonB-dependent receptor</fullName>
    </submittedName>
</protein>
<keyword evidence="4" id="KW-0798">TonB box</keyword>
<feature type="compositionally biased region" description="Low complexity" evidence="5">
    <location>
        <begin position="13"/>
        <end position="32"/>
    </location>
</feature>
<keyword evidence="3" id="KW-0998">Cell outer membrane</keyword>
<evidence type="ECO:0000256" key="2">
    <source>
        <dbReference type="ARBA" id="ARBA00023136"/>
    </source>
</evidence>
<keyword evidence="2 4" id="KW-0472">Membrane</keyword>
<comment type="subcellular location">
    <subcellularLocation>
        <location evidence="1 4">Cell outer membrane</location>
    </subcellularLocation>
</comment>
<proteinExistence type="inferred from homology"/>
<evidence type="ECO:0000256" key="1">
    <source>
        <dbReference type="ARBA" id="ARBA00004442"/>
    </source>
</evidence>
<evidence type="ECO:0000256" key="3">
    <source>
        <dbReference type="ARBA" id="ARBA00023237"/>
    </source>
</evidence>
<dbReference type="PANTHER" id="PTHR40980:SF3">
    <property type="entry name" value="TONB-DEPENDENT RECEPTOR-LIKE BETA-BARREL DOMAIN-CONTAINING PROTEIN"/>
    <property type="match status" value="1"/>
</dbReference>
<dbReference type="Pfam" id="PF07715">
    <property type="entry name" value="Plug"/>
    <property type="match status" value="1"/>
</dbReference>
<dbReference type="PANTHER" id="PTHR40980">
    <property type="entry name" value="PLUG DOMAIN-CONTAINING PROTEIN"/>
    <property type="match status" value="1"/>
</dbReference>
<dbReference type="EMBL" id="BAABBM010000001">
    <property type="protein sequence ID" value="GAA3902597.1"/>
    <property type="molecule type" value="Genomic_DNA"/>
</dbReference>
<evidence type="ECO:0000256" key="5">
    <source>
        <dbReference type="SAM" id="MobiDB-lite"/>
    </source>
</evidence>
<keyword evidence="8" id="KW-0675">Receptor</keyword>